<evidence type="ECO:0000313" key="3">
    <source>
        <dbReference type="EnsemblMetazoa" id="GPPI031134-PA"/>
    </source>
</evidence>
<keyword evidence="2" id="KW-0812">Transmembrane</keyword>
<sequence length="144" mass="17033">MCNKLLKDIIKIREVLEAKVRNIKWNQIQNANLLKDTFQRITKPLKRIIKKLDNKNSTPLTSSFTNDSIENHNNGGDEGADDDGELNNEINDVNNIEIIIMLRLRQIMMLRWIIMILRCLLFIHYQIIDINQTEEKEEILKQIY</sequence>
<feature type="compositionally biased region" description="Polar residues" evidence="1">
    <location>
        <begin position="59"/>
        <end position="68"/>
    </location>
</feature>
<dbReference type="EMBL" id="JXJN01014924">
    <property type="status" value="NOT_ANNOTATED_CDS"/>
    <property type="molecule type" value="Genomic_DNA"/>
</dbReference>
<evidence type="ECO:0000256" key="2">
    <source>
        <dbReference type="SAM" id="Phobius"/>
    </source>
</evidence>
<evidence type="ECO:0000256" key="1">
    <source>
        <dbReference type="SAM" id="MobiDB-lite"/>
    </source>
</evidence>
<feature type="region of interest" description="Disordered" evidence="1">
    <location>
        <begin position="59"/>
        <end position="84"/>
    </location>
</feature>
<feature type="transmembrane region" description="Helical" evidence="2">
    <location>
        <begin position="109"/>
        <end position="128"/>
    </location>
</feature>
<proteinExistence type="predicted"/>
<evidence type="ECO:0000313" key="4">
    <source>
        <dbReference type="Proteomes" id="UP000092460"/>
    </source>
</evidence>
<keyword evidence="2" id="KW-1133">Transmembrane helix</keyword>
<accession>A0A1B0BID8</accession>
<dbReference type="AlphaFoldDB" id="A0A1B0BID8"/>
<dbReference type="Proteomes" id="UP000092460">
    <property type="component" value="Unassembled WGS sequence"/>
</dbReference>
<organism evidence="3 4">
    <name type="scientific">Glossina palpalis gambiensis</name>
    <dbReference type="NCBI Taxonomy" id="67801"/>
    <lineage>
        <taxon>Eukaryota</taxon>
        <taxon>Metazoa</taxon>
        <taxon>Ecdysozoa</taxon>
        <taxon>Arthropoda</taxon>
        <taxon>Hexapoda</taxon>
        <taxon>Insecta</taxon>
        <taxon>Pterygota</taxon>
        <taxon>Neoptera</taxon>
        <taxon>Endopterygota</taxon>
        <taxon>Diptera</taxon>
        <taxon>Brachycera</taxon>
        <taxon>Muscomorpha</taxon>
        <taxon>Hippoboscoidea</taxon>
        <taxon>Glossinidae</taxon>
        <taxon>Glossina</taxon>
    </lineage>
</organism>
<dbReference type="VEuPathDB" id="VectorBase:GPPI031134"/>
<keyword evidence="2" id="KW-0472">Membrane</keyword>
<reference evidence="4" key="1">
    <citation type="submission" date="2015-01" db="EMBL/GenBank/DDBJ databases">
        <authorList>
            <person name="Aksoy S."/>
            <person name="Warren W."/>
            <person name="Wilson R.K."/>
        </authorList>
    </citation>
    <scope>NUCLEOTIDE SEQUENCE [LARGE SCALE GENOMIC DNA]</scope>
    <source>
        <strain evidence="4">IAEA</strain>
    </source>
</reference>
<keyword evidence="4" id="KW-1185">Reference proteome</keyword>
<protein>
    <submittedName>
        <fullName evidence="3">Uncharacterized protein</fullName>
    </submittedName>
</protein>
<reference evidence="3" key="2">
    <citation type="submission" date="2020-05" db="UniProtKB">
        <authorList>
            <consortium name="EnsemblMetazoa"/>
        </authorList>
    </citation>
    <scope>IDENTIFICATION</scope>
    <source>
        <strain evidence="3">IAEA</strain>
    </source>
</reference>
<dbReference type="EnsemblMetazoa" id="GPPI031134-RA">
    <property type="protein sequence ID" value="GPPI031134-PA"/>
    <property type="gene ID" value="GPPI031134"/>
</dbReference>
<name>A0A1B0BID8_9MUSC</name>